<feature type="region of interest" description="Disordered" evidence="2">
    <location>
        <begin position="829"/>
        <end position="873"/>
    </location>
</feature>
<reference evidence="5 6" key="1">
    <citation type="submission" date="2018-06" db="EMBL/GenBank/DDBJ databases">
        <title>Genomic Encyclopedia of Type Strains, Phase IV (KMG-IV): sequencing the most valuable type-strain genomes for metagenomic binning, comparative biology and taxonomic classification.</title>
        <authorList>
            <person name="Goeker M."/>
        </authorList>
    </citation>
    <scope>NUCLEOTIDE SEQUENCE [LARGE SCALE GENOMIC DNA]</scope>
    <source>
        <strain evidence="5 6">DSM 25532</strain>
    </source>
</reference>
<feature type="domain" description="Alpha-2-macroglobulin" evidence="4">
    <location>
        <begin position="1257"/>
        <end position="1347"/>
    </location>
</feature>
<dbReference type="InterPro" id="IPR011626">
    <property type="entry name" value="Alpha-macroglobulin_TED"/>
</dbReference>
<dbReference type="InterPro" id="IPR008930">
    <property type="entry name" value="Terpenoid_cyclase/PrenylTrfase"/>
</dbReference>
<dbReference type="GO" id="GO:0005615">
    <property type="term" value="C:extracellular space"/>
    <property type="evidence" value="ECO:0007669"/>
    <property type="project" value="InterPro"/>
</dbReference>
<evidence type="ECO:0000313" key="5">
    <source>
        <dbReference type="EMBL" id="RBP46311.1"/>
    </source>
</evidence>
<dbReference type="Gene3D" id="1.50.10.20">
    <property type="match status" value="1"/>
</dbReference>
<dbReference type="Gene3D" id="2.60.40.10">
    <property type="entry name" value="Immunoglobulins"/>
    <property type="match status" value="2"/>
</dbReference>
<dbReference type="InterPro" id="IPR021868">
    <property type="entry name" value="Alpha_2_Macroglob_MG3"/>
</dbReference>
<evidence type="ECO:0000259" key="4">
    <source>
        <dbReference type="SMART" id="SM01360"/>
    </source>
</evidence>
<accession>A0A366HRK3</accession>
<name>A0A366HRK3_9BACT</name>
<dbReference type="SUPFAM" id="SSF48239">
    <property type="entry name" value="Terpenoid cyclases/Protein prenyltransferases"/>
    <property type="match status" value="1"/>
</dbReference>
<evidence type="ECO:0000313" key="6">
    <source>
        <dbReference type="Proteomes" id="UP000253426"/>
    </source>
</evidence>
<dbReference type="Pfam" id="PF11974">
    <property type="entry name" value="bMG3"/>
    <property type="match status" value="1"/>
</dbReference>
<organism evidence="5 6">
    <name type="scientific">Roseimicrobium gellanilyticum</name>
    <dbReference type="NCBI Taxonomy" id="748857"/>
    <lineage>
        <taxon>Bacteria</taxon>
        <taxon>Pseudomonadati</taxon>
        <taxon>Verrucomicrobiota</taxon>
        <taxon>Verrucomicrobiia</taxon>
        <taxon>Verrucomicrobiales</taxon>
        <taxon>Verrucomicrobiaceae</taxon>
        <taxon>Roseimicrobium</taxon>
    </lineage>
</organism>
<dbReference type="EMBL" id="QNRR01000002">
    <property type="protein sequence ID" value="RBP46311.1"/>
    <property type="molecule type" value="Genomic_DNA"/>
</dbReference>
<dbReference type="SMART" id="SM01360">
    <property type="entry name" value="A2M"/>
    <property type="match status" value="1"/>
</dbReference>
<dbReference type="Pfam" id="PF07703">
    <property type="entry name" value="A2M_BRD"/>
    <property type="match status" value="1"/>
</dbReference>
<dbReference type="Pfam" id="PF01835">
    <property type="entry name" value="MG2"/>
    <property type="match status" value="1"/>
</dbReference>
<dbReference type="InterPro" id="IPR013783">
    <property type="entry name" value="Ig-like_fold"/>
</dbReference>
<dbReference type="PANTHER" id="PTHR40094:SF1">
    <property type="entry name" value="UBIQUITIN DOMAIN-CONTAINING PROTEIN"/>
    <property type="match status" value="1"/>
</dbReference>
<dbReference type="CDD" id="cd02891">
    <property type="entry name" value="A2M_like"/>
    <property type="match status" value="1"/>
</dbReference>
<dbReference type="Proteomes" id="UP000253426">
    <property type="component" value="Unassembled WGS sequence"/>
</dbReference>
<dbReference type="PANTHER" id="PTHR40094">
    <property type="entry name" value="ALPHA-2-MACROGLOBULIN HOMOLOG"/>
    <property type="match status" value="1"/>
</dbReference>
<sequence>MFCCHGERNRNNTVIQNAHDRLVVRRQLCYALLKQPSPMKARAFLLTLLGLLTVASPVPAAELVIDNEELLPSSTLDLRFDSAMIGKEKVGTVEKISPLVGEPAIEGEFKWTSTRSGQFHFTKAPAIATTYSFTLRKGLKDATGKPVAVEELGEYETEAFRVADDYKEYPYSFGESARRTPYFILQFSDAVDAAAAGRQFHFVSRFGTQPIAAKVRYATGKDFKKRYGTDLVPTWEEQGKGVKPSVKDDETRPNALIVQTGEPLPPGVDWTLVMPADFTNAGGNAILGEEARHEWGSVQVLAFKTVSTENRFDGPHSIVLNFNKNLRNGNLSAADLEKARVEAAKFVTVEPAVADMKVNLGWSSLEMEGSFALGTPYTVTVNTGLPGADDLPLENPVRETVTFKASPVFVSTSAGASTQISSGKALLDIYGANFKEMRIRAKQLSDGELIAARAIYEKEYENFDYSEKNKTPARERLTPFDKLPGKQVFEKVITNNQPLERGSLHEINWHEVLGQTKAAPIFLEIEATPQDGAPVGAILNRSIVEFTDIGLMVKNTGEEALVYAFSLKTGQALPGVQLTFADEERAFLKSAQTDDKGMAMVPSQNAAWVLAKNGDDCTAAICSGRENRIGLWGHNINIGWGDPWKAKNETFIFSDRPVYKPGEKANVKAITRMRTGDALTLGQPTKAKLTMTDPRNREVLNKEITFTANGTWSDQIALPEGAVGWYSLNIRFREPEAGEDEYETGSLVNLALRVDEYKPNTFEVKLNGEKFQASKDRIKVPLKANYYMGKALSSAKATWSANLSSVYMPPDEFAEYHFGDAPSWWHYGKDRDDETASEEDEDESSNWGAHGELTLNDDGTATIELPPPPAHKEALPQTISVYADVTDVNQQTIAANTEFKIPGADFIVGAKTHAWSGTAGKEFSIDLVAITPQGKGFTSSVPVDVKIERQAWNTVRVQGAGGAMTAKNQSVLLEELKSRVELKSQNGGAAAAEVKFTPKAGGTYFITSTATDASGKTVLSRLGFYVLGGKDFPWAWDDGALIALQPDKTTVKPGEEVSVVVKSPIAGTALVTVERNRIHRQFLAPVSTENPVVKVPITDEDGPNAYISVVVIRGADQSPHADKVPDYKVGYCEIAVESNTKKLLVTTEASQPSVLPNGQQTLTATVKDGAGQPVEGSEVTFFAVDEGVLSLMAYETPQPFEFFHAAKALFVSTYTTLDALLTEDMKQRHRGNKGIIVGGGDEELGADMALRKNFVATAVWQASLITDKDGKVTTTFNAPDSLTRYRVMAIAAKDGDRFGTGESSFVVNKPLMVEPVVPRFAHAGDEILVKAVVHNTTQHSGQVEVELQLDDHAQLITEERPFALAALKNRTTTNDGRSERRVITLKAGETTALAFPVRFIKNGTTTWKWQAKTTEWSDAKALGDAVESKFDIHHPVPALREVRYLQLTSASASQDLLKGINPQLLESDGELRIDFSQSRLSEARDALEYLLHYPYGCVEQTTSATLPWLALSKYEPMFPDLLQKDKVRDAINRGVNRILQMQTDDGGLAYWPGGDTPELWASAYGGHCLFKAKEWGIPIPQSSLDSLTTWISKQLRELDLANTSDLNKLNDAAMALYTLARAGKAEPAYANTLYSRRERMPETARLFLALSMCVTKAPDVQITELLKPQKNDAKAGRFWLGGDTAAGLRLIVCADRGLTKEANVIADELMKRRGGWGHWGTTFSNSWILTGLSTLERPVKDPQPLSFNVAIRGQEKPFSLATPMESTTALLSYNAKKEAPTAKVTLPQDQTVRARVEVKAWPELKTFQPVQKGFGISRRYERLTPTGMLEPAENLRVGDLIVVTLDINVMKGNRYLALEDRLPSVFEPVNPEFTTQNKKQDADAEDNAWYCDHRELRHDRALFFTNDWSTIGKFQLKYLARVIAEGDVVAPPARIEAMYDPAHYGTSGVQRIQTLPMSDGKDVAGQ</sequence>
<dbReference type="InterPro" id="IPR001599">
    <property type="entry name" value="Macroglobln_a2"/>
</dbReference>
<dbReference type="InterPro" id="IPR051802">
    <property type="entry name" value="YfhM-like"/>
</dbReference>
<evidence type="ECO:0000259" key="3">
    <source>
        <dbReference type="SMART" id="SM01359"/>
    </source>
</evidence>
<evidence type="ECO:0000256" key="2">
    <source>
        <dbReference type="SAM" id="MobiDB-lite"/>
    </source>
</evidence>
<dbReference type="InterPro" id="IPR047565">
    <property type="entry name" value="Alpha-macroglob_thiol-ester_cl"/>
</dbReference>
<evidence type="ECO:0000256" key="1">
    <source>
        <dbReference type="ARBA" id="ARBA00010556"/>
    </source>
</evidence>
<dbReference type="OrthoDB" id="9767116at2"/>
<feature type="domain" description="Alpha-2-macroglobulin bait region" evidence="3">
    <location>
        <begin position="1042"/>
        <end position="1191"/>
    </location>
</feature>
<comment type="caution">
    <text evidence="5">The sequence shown here is derived from an EMBL/GenBank/DDBJ whole genome shotgun (WGS) entry which is preliminary data.</text>
</comment>
<dbReference type="Gene3D" id="2.60.40.1930">
    <property type="match status" value="1"/>
</dbReference>
<dbReference type="Pfam" id="PF00207">
    <property type="entry name" value="A2M"/>
    <property type="match status" value="1"/>
</dbReference>
<dbReference type="Pfam" id="PF07678">
    <property type="entry name" value="TED_complement"/>
    <property type="match status" value="1"/>
</dbReference>
<proteinExistence type="inferred from homology"/>
<protein>
    <submittedName>
        <fullName evidence="5">Uncharacterized protein YfaS (Alpha-2-macroglobulin family)</fullName>
    </submittedName>
</protein>
<dbReference type="GO" id="GO:0004866">
    <property type="term" value="F:endopeptidase inhibitor activity"/>
    <property type="evidence" value="ECO:0007669"/>
    <property type="project" value="InterPro"/>
</dbReference>
<comment type="similarity">
    <text evidence="1">Belongs to the protease inhibitor I39 (alpha-2-macroglobulin) family. Bacterial alpha-2-macroglobulin subfamily.</text>
</comment>
<feature type="compositionally biased region" description="Acidic residues" evidence="2">
    <location>
        <begin position="835"/>
        <end position="844"/>
    </location>
</feature>
<gene>
    <name evidence="5" type="ORF">DES53_102699</name>
</gene>
<keyword evidence="6" id="KW-1185">Reference proteome</keyword>
<dbReference type="InterPro" id="IPR002890">
    <property type="entry name" value="MG2"/>
</dbReference>
<dbReference type="SMART" id="SM01419">
    <property type="entry name" value="Thiol-ester_cl"/>
    <property type="match status" value="1"/>
</dbReference>
<dbReference type="InterPro" id="IPR011625">
    <property type="entry name" value="A2M_N_BRD"/>
</dbReference>
<dbReference type="InterPro" id="IPR041246">
    <property type="entry name" value="Bact_MG10"/>
</dbReference>
<dbReference type="Pfam" id="PF17973">
    <property type="entry name" value="bMG10"/>
    <property type="match status" value="1"/>
</dbReference>
<dbReference type="SMART" id="SM01359">
    <property type="entry name" value="A2M_N_2"/>
    <property type="match status" value="1"/>
</dbReference>